<keyword evidence="4" id="KW-1185">Reference proteome</keyword>
<dbReference type="PANTHER" id="PTHR46652">
    <property type="entry name" value="LEUCINE-RICH REPEAT AND IQ DOMAIN-CONTAINING PROTEIN 1-RELATED"/>
    <property type="match status" value="1"/>
</dbReference>
<sequence length="472" mass="51245">MFERYSSRAHVSDTMNSWTTELRRAHQWLLADDTYRHSLMKCQRLLEHLEGDAMLEILKFAPSNFRFTLAAVSPKARLFGELLESPLSVNIRLLFDDTTVMHELLFETVDASASQTLDMIAWWVEKCGIPVSIRASETALRVLASPRLGPIVRGVSLSDLVRACPIPADVALHLERIDMCGEAFASLPVNPSQMAQLRELHVSRCTRATFLHLCQLRGLTTLSIESQHGALLFGNASGDESPQDNLDGVGEVDMHLSASAGAMQHLRLSGSGLSLVTGFDSCKSLETIAVVNCTRLVSLSSLAHTVNLRSLSLSWCGVRDLRGLATCPCLERISIDTCTALDSFAALAGAPRLREVDVFCSGVRDLTGLASCPSLETLRMPGCRLLTDLSPLAGAPRLRLIDASFSAVDNLQGLAACPSLEVLRLDACVALHDLNPLTDAPRLKCVFVRGLSQAALLYPPSLEPKLFLTATG</sequence>
<keyword evidence="1" id="KW-0433">Leucine-rich repeat</keyword>
<dbReference type="OrthoDB" id="261100at2759"/>
<accession>A0A836INM7</accession>
<comment type="caution">
    <text evidence="3">The sequence shown here is derived from an EMBL/GenBank/DDBJ whole genome shotgun (WGS) entry which is preliminary data.</text>
</comment>
<name>A0A836INM7_9TRYP</name>
<proteinExistence type="predicted"/>
<gene>
    <name evidence="3" type="ORF">JKF63_06362</name>
</gene>
<keyword evidence="2" id="KW-0677">Repeat</keyword>
<dbReference type="GeneID" id="94292389"/>
<protein>
    <submittedName>
        <fullName evidence="3">Uncharacterized protein</fullName>
    </submittedName>
</protein>
<dbReference type="Gene3D" id="3.80.10.10">
    <property type="entry name" value="Ribonuclease Inhibitor"/>
    <property type="match status" value="1"/>
</dbReference>
<dbReference type="AlphaFoldDB" id="A0A836INM7"/>
<reference evidence="3 4" key="1">
    <citation type="submission" date="2021-02" db="EMBL/GenBank/DDBJ databases">
        <title>Porcisia hertigi Genome sequencing and assembly.</title>
        <authorList>
            <person name="Almutairi H."/>
            <person name="Gatherer D."/>
        </authorList>
    </citation>
    <scope>NUCLEOTIDE SEQUENCE [LARGE SCALE GENOMIC DNA]</scope>
    <source>
        <strain evidence="3 4">C119</strain>
    </source>
</reference>
<evidence type="ECO:0000313" key="4">
    <source>
        <dbReference type="Proteomes" id="UP000674318"/>
    </source>
</evidence>
<dbReference type="SUPFAM" id="SSF52058">
    <property type="entry name" value="L domain-like"/>
    <property type="match status" value="1"/>
</dbReference>
<evidence type="ECO:0000313" key="3">
    <source>
        <dbReference type="EMBL" id="KAG5509657.1"/>
    </source>
</evidence>
<dbReference type="PANTHER" id="PTHR46652:SF3">
    <property type="entry name" value="LEUCINE-RICH REPEAT-CONTAINING PROTEIN 9"/>
    <property type="match status" value="1"/>
</dbReference>
<dbReference type="EMBL" id="JAFJZO010000013">
    <property type="protein sequence ID" value="KAG5509657.1"/>
    <property type="molecule type" value="Genomic_DNA"/>
</dbReference>
<dbReference type="KEGG" id="phet:94292389"/>
<dbReference type="InterPro" id="IPR050836">
    <property type="entry name" value="SDS22/Internalin_LRR"/>
</dbReference>
<dbReference type="Proteomes" id="UP000674318">
    <property type="component" value="Chromosome 13"/>
</dbReference>
<evidence type="ECO:0000256" key="2">
    <source>
        <dbReference type="ARBA" id="ARBA00022737"/>
    </source>
</evidence>
<dbReference type="RefSeq" id="XP_067758809.1">
    <property type="nucleotide sequence ID" value="XM_067902312.1"/>
</dbReference>
<organism evidence="3 4">
    <name type="scientific">Porcisia hertigi</name>
    <dbReference type="NCBI Taxonomy" id="2761500"/>
    <lineage>
        <taxon>Eukaryota</taxon>
        <taxon>Discoba</taxon>
        <taxon>Euglenozoa</taxon>
        <taxon>Kinetoplastea</taxon>
        <taxon>Metakinetoplastina</taxon>
        <taxon>Trypanosomatida</taxon>
        <taxon>Trypanosomatidae</taxon>
        <taxon>Leishmaniinae</taxon>
        <taxon>Porcisia</taxon>
    </lineage>
</organism>
<dbReference type="InterPro" id="IPR032675">
    <property type="entry name" value="LRR_dom_sf"/>
</dbReference>
<evidence type="ECO:0000256" key="1">
    <source>
        <dbReference type="ARBA" id="ARBA00022614"/>
    </source>
</evidence>